<accession>A0A542EKC1</accession>
<dbReference type="PANTHER" id="PTHR30136">
    <property type="entry name" value="HELIX-TURN-HELIX TRANSCRIPTIONAL REGULATOR, ICLR FAMILY"/>
    <property type="match status" value="1"/>
</dbReference>
<dbReference type="InterPro" id="IPR050707">
    <property type="entry name" value="HTH_MetabolicPath_Reg"/>
</dbReference>
<dbReference type="SMART" id="SM00346">
    <property type="entry name" value="HTH_ICLR"/>
    <property type="match status" value="1"/>
</dbReference>
<dbReference type="Pfam" id="PF09339">
    <property type="entry name" value="HTH_IclR"/>
    <property type="match status" value="1"/>
</dbReference>
<dbReference type="OrthoDB" id="8479143at2"/>
<dbReference type="InterPro" id="IPR005471">
    <property type="entry name" value="Tscrpt_reg_IclR_N"/>
</dbReference>
<gene>
    <name evidence="9" type="ORF">FB459_3361</name>
</gene>
<evidence type="ECO:0000256" key="5">
    <source>
        <dbReference type="ARBA" id="ARBA00058938"/>
    </source>
</evidence>
<dbReference type="Gene3D" id="1.10.10.10">
    <property type="entry name" value="Winged helix-like DNA-binding domain superfamily/Winged helix DNA-binding domain"/>
    <property type="match status" value="1"/>
</dbReference>
<dbReference type="GO" id="GO:0003677">
    <property type="term" value="F:DNA binding"/>
    <property type="evidence" value="ECO:0007669"/>
    <property type="project" value="UniProtKB-KW"/>
</dbReference>
<dbReference type="SUPFAM" id="SSF55781">
    <property type="entry name" value="GAF domain-like"/>
    <property type="match status" value="1"/>
</dbReference>
<feature type="domain" description="IclR-ED" evidence="8">
    <location>
        <begin position="76"/>
        <end position="255"/>
    </location>
</feature>
<dbReference type="EMBL" id="VFMO01000001">
    <property type="protein sequence ID" value="TQJ15791.1"/>
    <property type="molecule type" value="Genomic_DNA"/>
</dbReference>
<evidence type="ECO:0000313" key="10">
    <source>
        <dbReference type="Proteomes" id="UP000320806"/>
    </source>
</evidence>
<keyword evidence="4" id="KW-0804">Transcription</keyword>
<feature type="domain" description="HTH iclR-type" evidence="7">
    <location>
        <begin position="14"/>
        <end position="75"/>
    </location>
</feature>
<evidence type="ECO:0000259" key="8">
    <source>
        <dbReference type="PROSITE" id="PS51078"/>
    </source>
</evidence>
<organism evidence="9 10">
    <name type="scientific">Yimella lutea</name>
    <dbReference type="NCBI Taxonomy" id="587872"/>
    <lineage>
        <taxon>Bacteria</taxon>
        <taxon>Bacillati</taxon>
        <taxon>Actinomycetota</taxon>
        <taxon>Actinomycetes</taxon>
        <taxon>Micrococcales</taxon>
        <taxon>Dermacoccaceae</taxon>
        <taxon>Yimella</taxon>
    </lineage>
</organism>
<dbReference type="SUPFAM" id="SSF46785">
    <property type="entry name" value="Winged helix' DNA-binding domain"/>
    <property type="match status" value="1"/>
</dbReference>
<sequence length="259" mass="27690">MSTKVTPKSKTGGVQSVERALEIVELVGAAGGSMALVELAEASGLPMPTIHRLVRTLVGRSYLRQLPNRRYALGARLIPLGNSALEVFGAGCAPHLRSIVEALGETVSLATLDGDMLVYVGQVPSPRAMRMFTELGKHVHPHCRAGGKALLAGMPDDDVRELLSRTGMPAHTPNTMTDPDTLIAELAEIRRTGRAFEIEEMEIGVQCVAVPVPSDEVQLALSMSAPSARMSDEVRERAVRLMRTAAVEVAHDLARQASA</sequence>
<dbReference type="RefSeq" id="WP_141929244.1">
    <property type="nucleotide sequence ID" value="NZ_BAABCI010000023.1"/>
</dbReference>
<keyword evidence="2" id="KW-0805">Transcription regulation</keyword>
<name>A0A542EKC1_9MICO</name>
<dbReference type="Gene3D" id="3.30.450.40">
    <property type="match status" value="1"/>
</dbReference>
<evidence type="ECO:0000256" key="4">
    <source>
        <dbReference type="ARBA" id="ARBA00023163"/>
    </source>
</evidence>
<keyword evidence="3" id="KW-0238">DNA-binding</keyword>
<dbReference type="Pfam" id="PF01614">
    <property type="entry name" value="IclR_C"/>
    <property type="match status" value="1"/>
</dbReference>
<evidence type="ECO:0000259" key="7">
    <source>
        <dbReference type="PROSITE" id="PS51077"/>
    </source>
</evidence>
<reference evidence="9 10" key="1">
    <citation type="submission" date="2019-06" db="EMBL/GenBank/DDBJ databases">
        <title>Sequencing the genomes of 1000 actinobacteria strains.</title>
        <authorList>
            <person name="Klenk H.-P."/>
        </authorList>
    </citation>
    <scope>NUCLEOTIDE SEQUENCE [LARGE SCALE GENOMIC DNA]</scope>
    <source>
        <strain evidence="9 10">DSM 19828</strain>
    </source>
</reference>
<evidence type="ECO:0000256" key="3">
    <source>
        <dbReference type="ARBA" id="ARBA00023125"/>
    </source>
</evidence>
<comment type="function">
    <text evidence="5">May be an activator protein for the gylABX operon.</text>
</comment>
<dbReference type="AlphaFoldDB" id="A0A542EKC1"/>
<dbReference type="GO" id="GO:0045892">
    <property type="term" value="P:negative regulation of DNA-templated transcription"/>
    <property type="evidence" value="ECO:0007669"/>
    <property type="project" value="TreeGrafter"/>
</dbReference>
<dbReference type="InterPro" id="IPR036390">
    <property type="entry name" value="WH_DNA-bd_sf"/>
</dbReference>
<dbReference type="GO" id="GO:0006071">
    <property type="term" value="P:glycerol metabolic process"/>
    <property type="evidence" value="ECO:0007669"/>
    <property type="project" value="UniProtKB-KW"/>
</dbReference>
<evidence type="ECO:0000313" key="9">
    <source>
        <dbReference type="EMBL" id="TQJ15791.1"/>
    </source>
</evidence>
<keyword evidence="1" id="KW-0319">Glycerol metabolism</keyword>
<dbReference type="GO" id="GO:0003700">
    <property type="term" value="F:DNA-binding transcription factor activity"/>
    <property type="evidence" value="ECO:0007669"/>
    <property type="project" value="TreeGrafter"/>
</dbReference>
<proteinExistence type="predicted"/>
<dbReference type="InterPro" id="IPR029016">
    <property type="entry name" value="GAF-like_dom_sf"/>
</dbReference>
<dbReference type="PANTHER" id="PTHR30136:SF24">
    <property type="entry name" value="HTH-TYPE TRANSCRIPTIONAL REPRESSOR ALLR"/>
    <property type="match status" value="1"/>
</dbReference>
<dbReference type="PROSITE" id="PS51078">
    <property type="entry name" value="ICLR_ED"/>
    <property type="match status" value="1"/>
</dbReference>
<dbReference type="InterPro" id="IPR036388">
    <property type="entry name" value="WH-like_DNA-bd_sf"/>
</dbReference>
<evidence type="ECO:0000256" key="6">
    <source>
        <dbReference type="ARBA" id="ARBA00070406"/>
    </source>
</evidence>
<keyword evidence="10" id="KW-1185">Reference proteome</keyword>
<dbReference type="Proteomes" id="UP000320806">
    <property type="component" value="Unassembled WGS sequence"/>
</dbReference>
<protein>
    <recommendedName>
        <fullName evidence="6">Glycerol operon regulatory protein</fullName>
    </recommendedName>
</protein>
<evidence type="ECO:0000256" key="1">
    <source>
        <dbReference type="ARBA" id="ARBA00022798"/>
    </source>
</evidence>
<evidence type="ECO:0000256" key="2">
    <source>
        <dbReference type="ARBA" id="ARBA00023015"/>
    </source>
</evidence>
<dbReference type="PROSITE" id="PS51077">
    <property type="entry name" value="HTH_ICLR"/>
    <property type="match status" value="1"/>
</dbReference>
<dbReference type="InterPro" id="IPR014757">
    <property type="entry name" value="Tscrpt_reg_IclR_C"/>
</dbReference>
<comment type="caution">
    <text evidence="9">The sequence shown here is derived from an EMBL/GenBank/DDBJ whole genome shotgun (WGS) entry which is preliminary data.</text>
</comment>
<dbReference type="FunFam" id="1.10.10.10:FF:000056">
    <property type="entry name" value="IclR family transcriptional regulator"/>
    <property type="match status" value="1"/>
</dbReference>